<evidence type="ECO:0000256" key="7">
    <source>
        <dbReference type="ARBA" id="ARBA00023154"/>
    </source>
</evidence>
<dbReference type="PANTHER" id="PTHR12128">
    <property type="entry name" value="DIHYDRODIPICOLINATE SYNTHASE"/>
    <property type="match status" value="1"/>
</dbReference>
<dbReference type="GO" id="GO:0008840">
    <property type="term" value="F:4-hydroxy-tetrahydrodipicolinate synthase activity"/>
    <property type="evidence" value="ECO:0007669"/>
    <property type="project" value="UniProtKB-EC"/>
</dbReference>
<evidence type="ECO:0000256" key="4">
    <source>
        <dbReference type="ARBA" id="ARBA00022490"/>
    </source>
</evidence>
<proteinExistence type="inferred from homology"/>
<comment type="pathway">
    <text evidence="2">Amino-acid biosynthesis; L-lysine biosynthesis via DAP pathway; (S)-tetrahydrodipicolinate from L-aspartate: step 3/4.</text>
</comment>
<dbReference type="GO" id="GO:0009089">
    <property type="term" value="P:lysine biosynthetic process via diaminopimelate"/>
    <property type="evidence" value="ECO:0007669"/>
    <property type="project" value="UniProtKB-UniPathway"/>
</dbReference>
<dbReference type="AlphaFoldDB" id="A0A644TW67"/>
<dbReference type="CDD" id="cd00950">
    <property type="entry name" value="DHDPS"/>
    <property type="match status" value="1"/>
</dbReference>
<evidence type="ECO:0000256" key="5">
    <source>
        <dbReference type="ARBA" id="ARBA00022605"/>
    </source>
</evidence>
<dbReference type="InterPro" id="IPR020625">
    <property type="entry name" value="Schiff_base-form_aldolases_AS"/>
</dbReference>
<dbReference type="NCBIfam" id="TIGR00674">
    <property type="entry name" value="dapA"/>
    <property type="match status" value="1"/>
</dbReference>
<evidence type="ECO:0000256" key="2">
    <source>
        <dbReference type="ARBA" id="ARBA00005120"/>
    </source>
</evidence>
<dbReference type="SUPFAM" id="SSF51569">
    <property type="entry name" value="Aldolase"/>
    <property type="match status" value="1"/>
</dbReference>
<dbReference type="InterPro" id="IPR005263">
    <property type="entry name" value="DapA"/>
</dbReference>
<dbReference type="PRINTS" id="PR00146">
    <property type="entry name" value="DHPICSNTHASE"/>
</dbReference>
<name>A0A644TW67_9ZZZZ</name>
<dbReference type="UniPathway" id="UPA00034">
    <property type="reaction ID" value="UER00017"/>
</dbReference>
<evidence type="ECO:0000256" key="10">
    <source>
        <dbReference type="ARBA" id="ARBA00047836"/>
    </source>
</evidence>
<dbReference type="HAMAP" id="MF_00418">
    <property type="entry name" value="DapA"/>
    <property type="match status" value="1"/>
</dbReference>
<keyword evidence="8 11" id="KW-0456">Lyase</keyword>
<dbReference type="InterPro" id="IPR013785">
    <property type="entry name" value="Aldolase_TIM"/>
</dbReference>
<dbReference type="PANTHER" id="PTHR12128:SF66">
    <property type="entry name" value="4-HYDROXY-2-OXOGLUTARATE ALDOLASE, MITOCHONDRIAL"/>
    <property type="match status" value="1"/>
</dbReference>
<comment type="function">
    <text evidence="1">Catalyzes the condensation of (S)-aspartate-beta-semialdehyde [(S)-ASA] and pyruvate to 4-hydroxy-tetrahydrodipicolinate (HTPA).</text>
</comment>
<dbReference type="Gene3D" id="3.20.20.70">
    <property type="entry name" value="Aldolase class I"/>
    <property type="match status" value="1"/>
</dbReference>
<dbReference type="GO" id="GO:0019877">
    <property type="term" value="P:diaminopimelate biosynthetic process"/>
    <property type="evidence" value="ECO:0007669"/>
    <property type="project" value="UniProtKB-KW"/>
</dbReference>
<dbReference type="SMART" id="SM01130">
    <property type="entry name" value="DHDPS"/>
    <property type="match status" value="1"/>
</dbReference>
<reference evidence="11" key="1">
    <citation type="submission" date="2019-08" db="EMBL/GenBank/DDBJ databases">
        <authorList>
            <person name="Kucharzyk K."/>
            <person name="Murdoch R.W."/>
            <person name="Higgins S."/>
            <person name="Loffler F."/>
        </authorList>
    </citation>
    <scope>NUCLEOTIDE SEQUENCE</scope>
</reference>
<comment type="caution">
    <text evidence="11">The sequence shown here is derived from an EMBL/GenBank/DDBJ whole genome shotgun (WGS) entry which is preliminary data.</text>
</comment>
<evidence type="ECO:0000256" key="3">
    <source>
        <dbReference type="ARBA" id="ARBA00012086"/>
    </source>
</evidence>
<dbReference type="Pfam" id="PF00701">
    <property type="entry name" value="DHDPS"/>
    <property type="match status" value="1"/>
</dbReference>
<dbReference type="PIRSF" id="PIRSF001365">
    <property type="entry name" value="DHDPS"/>
    <property type="match status" value="1"/>
</dbReference>
<protein>
    <recommendedName>
        <fullName evidence="3">4-hydroxy-tetrahydrodipicolinate synthase</fullName>
        <ecNumber evidence="3">4.3.3.7</ecNumber>
    </recommendedName>
</protein>
<keyword evidence="5" id="KW-0028">Amino-acid biosynthesis</keyword>
<organism evidence="11">
    <name type="scientific">bioreactor metagenome</name>
    <dbReference type="NCBI Taxonomy" id="1076179"/>
    <lineage>
        <taxon>unclassified sequences</taxon>
        <taxon>metagenomes</taxon>
        <taxon>ecological metagenomes</taxon>
    </lineage>
</organism>
<evidence type="ECO:0000256" key="6">
    <source>
        <dbReference type="ARBA" id="ARBA00022915"/>
    </source>
</evidence>
<evidence type="ECO:0000313" key="11">
    <source>
        <dbReference type="EMBL" id="MPL69931.1"/>
    </source>
</evidence>
<evidence type="ECO:0000256" key="1">
    <source>
        <dbReference type="ARBA" id="ARBA00003294"/>
    </source>
</evidence>
<keyword evidence="6" id="KW-0220">Diaminopimelate biosynthesis</keyword>
<accession>A0A644TW67</accession>
<keyword evidence="4" id="KW-0963">Cytoplasm</keyword>
<keyword evidence="7" id="KW-0457">Lysine biosynthesis</keyword>
<comment type="catalytic activity">
    <reaction evidence="10">
        <text>L-aspartate 4-semialdehyde + pyruvate = (2S,4S)-4-hydroxy-2,3,4,5-tetrahydrodipicolinate + H2O + H(+)</text>
        <dbReference type="Rhea" id="RHEA:34171"/>
        <dbReference type="ChEBI" id="CHEBI:15361"/>
        <dbReference type="ChEBI" id="CHEBI:15377"/>
        <dbReference type="ChEBI" id="CHEBI:15378"/>
        <dbReference type="ChEBI" id="CHEBI:67139"/>
        <dbReference type="ChEBI" id="CHEBI:537519"/>
        <dbReference type="EC" id="4.3.3.7"/>
    </reaction>
</comment>
<sequence>MDKNFKGTGTGVAIVTPFHRQRNINFTSLGNIVEHVINGGVDYIVCLGTTSEVPTLTSQEQMAVLDCMIDLVDKRVPIVLGMGGNNTSELVDRIAKTDLSEVSAILSVTPYYNKPSQKGIYEHFKAVAEASSVPIILYNVPGRTSSNISADTCLQLANDFPNIIGIKEASGNFSQCMEIIAKKPKNFQVISGEDALTMPLMSLGMTGIISVTANAFPKEVSTMINLCLKGDYKKAKDIHYKLLSFTNAIFEEGNPAGIKAALEILQLTQSYLRLPLVKVSKPLSNKIENLINEISK</sequence>
<evidence type="ECO:0000256" key="9">
    <source>
        <dbReference type="ARBA" id="ARBA00023270"/>
    </source>
</evidence>
<dbReference type="GO" id="GO:0005829">
    <property type="term" value="C:cytosol"/>
    <property type="evidence" value="ECO:0007669"/>
    <property type="project" value="TreeGrafter"/>
</dbReference>
<evidence type="ECO:0000256" key="8">
    <source>
        <dbReference type="ARBA" id="ARBA00023239"/>
    </source>
</evidence>
<dbReference type="PROSITE" id="PS00666">
    <property type="entry name" value="DHDPS_2"/>
    <property type="match status" value="1"/>
</dbReference>
<keyword evidence="9" id="KW-0704">Schiff base</keyword>
<gene>
    <name evidence="11" type="primary">dapA_9</name>
    <name evidence="11" type="ORF">SDC9_15682</name>
</gene>
<dbReference type="InterPro" id="IPR002220">
    <property type="entry name" value="DapA-like"/>
</dbReference>
<dbReference type="EMBL" id="VSSQ01000050">
    <property type="protein sequence ID" value="MPL69931.1"/>
    <property type="molecule type" value="Genomic_DNA"/>
</dbReference>
<dbReference type="EC" id="4.3.3.7" evidence="3"/>